<protein>
    <submittedName>
        <fullName evidence="1">Uncharacterized protein</fullName>
    </submittedName>
</protein>
<evidence type="ECO:0000313" key="2">
    <source>
        <dbReference type="Proteomes" id="UP001227268"/>
    </source>
</evidence>
<sequence length="1022" mass="110971">MQSPLIALPRKTTTPADFSTPLRHAIAHTYGERPDTYAEEIATLTRCRADAVADAAGSETTARDLLFKYFGQLELLELRFATTKVTFDWTDAFTGKQTQQTSLAFEKASVLHLVASHLSSLAAQQPRLGNPDGIKRAYAAARQSAGLLVFIHENFLHAPSTDLSRELLTFCSKLETIQAGEIFWDKCVGEHKPPSLLSRMAQSLAGGYTSLVQDSIPFQGKGILDRAWINVITIKGKYFASLAAWYRATADHNRGEYGAATSRWGLAVTLANEAHKLAKEFTYSFIPSINSAAADLATVPVSSFYAVPLPTATGPPPTLPADAATALLEITKTHLTAAQESHTTAERDNDLIYHALPIASTLLPAVEPLPLSSLATPTTIQEIYAQPSISALIGPDIFRRLVPLEVHEQASVYSEEKAKLVRREVEACERVEEEVGLAWSEMDPRTRVEKYRRALDSQVEADGEVPPEVQELAEKITQRERQAGHQPVDALVRSLDERRRACEGAIQSIKTELDDESRECERMRVKYGHKWTQQPSATYTRALRGDLNAHEESLRRAAENDRSIVALWRSVQPDIVTLLQGPRSAALNSAFGDGARQGQAGQAPVNLLDLDDDLPSGGSGAGVLGKEEEEVRALVDDVEANMKRLEAVRAEQKEVLSDLKQKVQADDVSHLLLLNRRNTDASPTLFATELEKFKPYQARLSAACQAQRDVVDDVARLCAKIEALPGFRKLLADKDGRGRRTEAMVARFRDAVVGYEDVRAGVEKGLDFYTSINTLLVALRRDVRAFVSSRAQERNRLVAEAETRDRLASPGSVSPPPPPPGHPQRSLEEQLAGLRVAPPAGSSPGVYRGYSSPPLPPSHGQTWNQPPPVSSYSPPAPKSRLPPPPTQAARVAAPSNPYDFSSFGSSAGLSNAFASPPASGQGSGPESYGMNNGYQAGMRSPAPAMPPSMPPPPPPRQQYSSYPSANAGSPYPPPPPPPPVARPAYPPPPTGYPNSYSNYLPPSAPAPGGQQQSNGYNGYSYR</sequence>
<dbReference type="EMBL" id="JASBWT010000008">
    <property type="protein sequence ID" value="KAJ9102499.1"/>
    <property type="molecule type" value="Genomic_DNA"/>
</dbReference>
<evidence type="ECO:0000313" key="1">
    <source>
        <dbReference type="EMBL" id="KAJ9102499.1"/>
    </source>
</evidence>
<comment type="caution">
    <text evidence="1">The sequence shown here is derived from an EMBL/GenBank/DDBJ whole genome shotgun (WGS) entry which is preliminary data.</text>
</comment>
<proteinExistence type="predicted"/>
<dbReference type="Proteomes" id="UP001227268">
    <property type="component" value="Unassembled WGS sequence"/>
</dbReference>
<accession>A0ACC2VTW4</accession>
<organism evidence="1 2">
    <name type="scientific">Naganishia friedmannii</name>
    <dbReference type="NCBI Taxonomy" id="89922"/>
    <lineage>
        <taxon>Eukaryota</taxon>
        <taxon>Fungi</taxon>
        <taxon>Dikarya</taxon>
        <taxon>Basidiomycota</taxon>
        <taxon>Agaricomycotina</taxon>
        <taxon>Tremellomycetes</taxon>
        <taxon>Filobasidiales</taxon>
        <taxon>Filobasidiaceae</taxon>
        <taxon>Naganishia</taxon>
    </lineage>
</organism>
<name>A0ACC2VTW4_9TREE</name>
<gene>
    <name evidence="1" type="ORF">QFC21_002899</name>
</gene>
<reference evidence="1" key="1">
    <citation type="submission" date="2023-04" db="EMBL/GenBank/DDBJ databases">
        <title>Draft Genome sequencing of Naganishia species isolated from polar environments using Oxford Nanopore Technology.</title>
        <authorList>
            <person name="Leo P."/>
            <person name="Venkateswaran K."/>
        </authorList>
    </citation>
    <scope>NUCLEOTIDE SEQUENCE</scope>
    <source>
        <strain evidence="1">MNA-CCFEE 5423</strain>
    </source>
</reference>
<keyword evidence="2" id="KW-1185">Reference proteome</keyword>